<evidence type="ECO:0000256" key="9">
    <source>
        <dbReference type="RuleBase" id="RU003357"/>
    </source>
</evidence>
<comment type="subcellular location">
    <subcellularLocation>
        <location evidence="1 8">Cell outer membrane</location>
        <topology evidence="1 8">Multi-pass membrane protein</topology>
    </subcellularLocation>
</comment>
<evidence type="ECO:0000256" key="5">
    <source>
        <dbReference type="ARBA" id="ARBA00023077"/>
    </source>
</evidence>
<dbReference type="Proteomes" id="UP000029443">
    <property type="component" value="Unassembled WGS sequence"/>
</dbReference>
<gene>
    <name evidence="12" type="ORF">T9A_01427</name>
</gene>
<evidence type="ECO:0000259" key="11">
    <source>
        <dbReference type="Pfam" id="PF07715"/>
    </source>
</evidence>
<keyword evidence="3 8" id="KW-1134">Transmembrane beta strand</keyword>
<evidence type="ECO:0000256" key="6">
    <source>
        <dbReference type="ARBA" id="ARBA00023136"/>
    </source>
</evidence>
<proteinExistence type="inferred from homology"/>
<keyword evidence="6 8" id="KW-0472">Membrane</keyword>
<dbReference type="EMBL" id="ARXU01000004">
    <property type="protein sequence ID" value="KGD61478.1"/>
    <property type="molecule type" value="Genomic_DNA"/>
</dbReference>
<evidence type="ECO:0000313" key="13">
    <source>
        <dbReference type="Proteomes" id="UP000029443"/>
    </source>
</evidence>
<feature type="domain" description="TonB-dependent receptor plug" evidence="11">
    <location>
        <begin position="3"/>
        <end position="69"/>
    </location>
</feature>
<keyword evidence="12" id="KW-0675">Receptor</keyword>
<reference evidence="12 13" key="1">
    <citation type="submission" date="2012-09" db="EMBL/GenBank/DDBJ databases">
        <title>Genome Sequence of alkane-degrading Bacterium Alcanivorax jadensis T9.</title>
        <authorList>
            <person name="Lai Q."/>
            <person name="Shao Z."/>
        </authorList>
    </citation>
    <scope>NUCLEOTIDE SEQUENCE [LARGE SCALE GENOMIC DNA]</scope>
    <source>
        <strain evidence="12 13">T9</strain>
    </source>
</reference>
<comment type="caution">
    <text evidence="12">The sequence shown here is derived from an EMBL/GenBank/DDBJ whole genome shotgun (WGS) entry which is preliminary data.</text>
</comment>
<keyword evidence="2 8" id="KW-0813">Transport</keyword>
<keyword evidence="5 9" id="KW-0798">TonB box</keyword>
<dbReference type="InterPro" id="IPR000531">
    <property type="entry name" value="Beta-barrel_TonB"/>
</dbReference>
<dbReference type="InterPro" id="IPR012910">
    <property type="entry name" value="Plug_dom"/>
</dbReference>
<keyword evidence="4 8" id="KW-0812">Transmembrane</keyword>
<dbReference type="Pfam" id="PF07715">
    <property type="entry name" value="Plug"/>
    <property type="match status" value="1"/>
</dbReference>
<evidence type="ECO:0000313" key="12">
    <source>
        <dbReference type="EMBL" id="KGD61478.1"/>
    </source>
</evidence>
<evidence type="ECO:0000256" key="4">
    <source>
        <dbReference type="ARBA" id="ARBA00022692"/>
    </source>
</evidence>
<dbReference type="PANTHER" id="PTHR30069">
    <property type="entry name" value="TONB-DEPENDENT OUTER MEMBRANE RECEPTOR"/>
    <property type="match status" value="1"/>
</dbReference>
<dbReference type="InterPro" id="IPR036942">
    <property type="entry name" value="Beta-barrel_TonB_sf"/>
</dbReference>
<evidence type="ECO:0000256" key="1">
    <source>
        <dbReference type="ARBA" id="ARBA00004571"/>
    </source>
</evidence>
<dbReference type="Gene3D" id="2.40.170.20">
    <property type="entry name" value="TonB-dependent receptor, beta-barrel domain"/>
    <property type="match status" value="1"/>
</dbReference>
<organism evidence="12 13">
    <name type="scientific">Alcanivorax jadensis T9</name>
    <dbReference type="NCBI Taxonomy" id="1177181"/>
    <lineage>
        <taxon>Bacteria</taxon>
        <taxon>Pseudomonadati</taxon>
        <taxon>Pseudomonadota</taxon>
        <taxon>Gammaproteobacteria</taxon>
        <taxon>Oceanospirillales</taxon>
        <taxon>Alcanivoracaceae</taxon>
        <taxon>Alcanivorax</taxon>
    </lineage>
</organism>
<accession>A0ABR4WDD5</accession>
<name>A0ABR4WDD5_9GAMM</name>
<comment type="similarity">
    <text evidence="8 9">Belongs to the TonB-dependent receptor family.</text>
</comment>
<feature type="domain" description="TonB-dependent receptor-like beta-barrel" evidence="10">
    <location>
        <begin position="128"/>
        <end position="572"/>
    </location>
</feature>
<dbReference type="Pfam" id="PF00593">
    <property type="entry name" value="TonB_dep_Rec_b-barrel"/>
    <property type="match status" value="1"/>
</dbReference>
<evidence type="ECO:0000256" key="2">
    <source>
        <dbReference type="ARBA" id="ARBA00022448"/>
    </source>
</evidence>
<keyword evidence="7 8" id="KW-0998">Cell outer membrane</keyword>
<sequence length="617" mass="68704">MGGHGIDPVIRGQSQNRLNILLDDSFVYGGCPNRMDPPTAYAPLHSYDEIEIRKGITSLQDGPGGSGGTVLFRRVTPVFLENDAPVRGDFGGRYGSNGDSREAWTNLIVGNEDGYLRTFGQYGKANNYEDGDGREIASGYEIRQGGGILGWTPNADSEWSVQYEETRERDVQFAGAGMDSPRSDSTTVALKGRHRMSSRWTLSGNVSWNQVDHLMDNFSLRPAPIQMGSAMKVEVPSESETLTAKLMAESVSGPTEIAFGLNAQRNRRDAVLRNVSSSPVLELARLWPDVMIRHLGGFAEVTQHFSDQQRLSGGVRIDHAVARPRDSNERPAGPPWVRSAAQLYEQAYGVRGDLEVREWLPAAFLRFELDQQGHHWFASASYSERLGDASELYIARNAAMGNQQWIGNPDLAPEAHRQLDIGLRSQASRWDSQLTLFADDVEDYIYREQVQIGTIKRDRYRNIRASLYGLEWEGGVRYASHWETRAQALIMRGDNRSDGGTLAQVSPYQGQLSQHWRPGKWDASITLRLAAANDRLNEDAGERASAGYAVVDLGLMWMVSQNAEIALGVDNLFDKRYVNFINRNRAASDPLNIGEDSFTDTLTEPGRNAWISASHRF</sequence>
<dbReference type="SUPFAM" id="SSF56935">
    <property type="entry name" value="Porins"/>
    <property type="match status" value="1"/>
</dbReference>
<dbReference type="InterPro" id="IPR039426">
    <property type="entry name" value="TonB-dep_rcpt-like"/>
</dbReference>
<evidence type="ECO:0000256" key="7">
    <source>
        <dbReference type="ARBA" id="ARBA00023237"/>
    </source>
</evidence>
<dbReference type="PANTHER" id="PTHR30069:SF49">
    <property type="entry name" value="OUTER MEMBRANE PROTEIN C"/>
    <property type="match status" value="1"/>
</dbReference>
<evidence type="ECO:0000256" key="8">
    <source>
        <dbReference type="PROSITE-ProRule" id="PRU01360"/>
    </source>
</evidence>
<protein>
    <submittedName>
        <fullName evidence="12">TonB-dependent copper receptor</fullName>
    </submittedName>
</protein>
<evidence type="ECO:0000259" key="10">
    <source>
        <dbReference type="Pfam" id="PF00593"/>
    </source>
</evidence>
<keyword evidence="13" id="KW-1185">Reference proteome</keyword>
<evidence type="ECO:0000256" key="3">
    <source>
        <dbReference type="ARBA" id="ARBA00022452"/>
    </source>
</evidence>
<dbReference type="PROSITE" id="PS52016">
    <property type="entry name" value="TONB_DEPENDENT_REC_3"/>
    <property type="match status" value="1"/>
</dbReference>